<organism evidence="2 3">
    <name type="scientific">Acetobacter fabarum</name>
    <dbReference type="NCBI Taxonomy" id="483199"/>
    <lineage>
        <taxon>Bacteria</taxon>
        <taxon>Pseudomonadati</taxon>
        <taxon>Pseudomonadota</taxon>
        <taxon>Alphaproteobacteria</taxon>
        <taxon>Acetobacterales</taxon>
        <taxon>Acetobacteraceae</taxon>
        <taxon>Acetobacter</taxon>
    </lineage>
</organism>
<sequence length="969" mass="100450">MGLAHGVHCPRVLTGVGRAGRYHKTQAGNVADTRQADNRVNQQAGACGGQGARMSGPVARGAGATAAPARQARTGLGRAMLLGTMLAGLAPCVQAAPLRATPPAVQDVPRSDGLHALPVTSVQADALPRVADVAPGLFLPAESTTGLAAFWSGPELMVVVDRALPALFHLPGEGGMFDRRESVALNGATLLRIYLPDHPHIAVLRQKAGWLLCAVQPGRPDGCGARVASPAGNGGGHGASAGAHPATPAVQMVPRPARILFAQSQPGRVVTLPDPATGGRLFVATTRQVETPLQPRSAVGYAVRPAVLGVVVAADSAQLFMQPTPSGPVLEAIAGQPVPVGLPAPPPSASVRQGQDWFWLGLRDEPTPLLLQKWRKARDSLGQAAGDPATVLAGQPEAVVITMWAMRVAAAQAAFAAGYPQQAWELLRALPEHSGHDGSSAADVGGVVRGGWPGPGVQALRACAALLSGDMAGAAPLASADWAFGPDMVLWRGAYFMLSGAGSVPTSVLLARGYARLEQYPAPVRAGLMLRVTQYLAQFGGPDERAVLGSLPDDPAYSLARIMVQARGTEPESARVALENLTASGNDRMADMARAELVGFLLAHDQIGPDMAAQAYAQILAAQVAEGGRVAPNAQQGEVNIVPALRLVYAQALARSGQAVRAAGVLSGLGASELAPQDKLDAAWRTVLFALVFGPPHADAAQGTPPHGSHGAVGRKRGGRGAVPNVPPATDRAQQLALARASMGLVPDDPLKAKLLAGLGRQLMAMGQFGQAIPVLQQADVLAIEPLMRADIEEQLAQAALQGNQRPLALRALERSALADLPEDLAARRRYDEARLAAASGNREGAQALLAEDESDAGLSVRGALYEQDQQWAQAVLVVGRLASRTLPEQGELSPPQRDLVIRLATDAAAAGDLETLHSLRAWVAGRALGAERQARFAALLRQAQKGPVVSLGGYGLPSTFDKSVKDPK</sequence>
<accession>A0A269XW46</accession>
<dbReference type="OrthoDB" id="7224615at2"/>
<protein>
    <submittedName>
        <fullName evidence="2">Uncharacterized protein</fullName>
    </submittedName>
</protein>
<proteinExistence type="predicted"/>
<reference evidence="2 3" key="1">
    <citation type="submission" date="2017-04" db="EMBL/GenBank/DDBJ databases">
        <title>Kefir bacterial isolates.</title>
        <authorList>
            <person name="Kim Y."/>
            <person name="Blasche S."/>
            <person name="Patil K.R."/>
        </authorList>
    </citation>
    <scope>NUCLEOTIDE SEQUENCE [LARGE SCALE GENOMIC DNA]</scope>
    <source>
        <strain evidence="2 3">KR</strain>
    </source>
</reference>
<dbReference type="AlphaFoldDB" id="A0A269XW46"/>
<name>A0A269XW46_9PROT</name>
<feature type="region of interest" description="Disordered" evidence="1">
    <location>
        <begin position="699"/>
        <end position="731"/>
    </location>
</feature>
<dbReference type="RefSeq" id="WP_095350112.1">
    <property type="nucleotide sequence ID" value="NZ_NCXK01000017.1"/>
</dbReference>
<comment type="caution">
    <text evidence="2">The sequence shown here is derived from an EMBL/GenBank/DDBJ whole genome shotgun (WGS) entry which is preliminary data.</text>
</comment>
<dbReference type="EMBL" id="NCXK01000017">
    <property type="protein sequence ID" value="PAK77537.1"/>
    <property type="molecule type" value="Genomic_DNA"/>
</dbReference>
<dbReference type="Proteomes" id="UP000216151">
    <property type="component" value="Unassembled WGS sequence"/>
</dbReference>
<evidence type="ECO:0000313" key="2">
    <source>
        <dbReference type="EMBL" id="PAK77537.1"/>
    </source>
</evidence>
<keyword evidence="3" id="KW-1185">Reference proteome</keyword>
<evidence type="ECO:0000256" key="1">
    <source>
        <dbReference type="SAM" id="MobiDB-lite"/>
    </source>
</evidence>
<gene>
    <name evidence="2" type="ORF">B8X00_10455</name>
</gene>
<evidence type="ECO:0000313" key="3">
    <source>
        <dbReference type="Proteomes" id="UP000216151"/>
    </source>
</evidence>